<dbReference type="InterPro" id="IPR046824">
    <property type="entry name" value="Mss51-like_C"/>
</dbReference>
<dbReference type="Pfam" id="PF20179">
    <property type="entry name" value="MSS51_C"/>
    <property type="match status" value="1"/>
</dbReference>
<accession>A0A833V9P8</accession>
<dbReference type="Proteomes" id="UP000623129">
    <property type="component" value="Unassembled WGS sequence"/>
</dbReference>
<gene>
    <name evidence="2" type="ORF">FCM35_KLT05388</name>
</gene>
<protein>
    <recommendedName>
        <fullName evidence="1">Mitochondrial splicing suppressor 51-like C-terminal domain-containing protein</fullName>
    </recommendedName>
</protein>
<reference evidence="2" key="1">
    <citation type="submission" date="2020-01" db="EMBL/GenBank/DDBJ databases">
        <title>Genome sequence of Kobresia littledalei, the first chromosome-level genome in the family Cyperaceae.</title>
        <authorList>
            <person name="Qu G."/>
        </authorList>
    </citation>
    <scope>NUCLEOTIDE SEQUENCE</scope>
    <source>
        <strain evidence="2">C.B.Clarke</strain>
        <tissue evidence="2">Leaf</tissue>
    </source>
</reference>
<evidence type="ECO:0000313" key="2">
    <source>
        <dbReference type="EMBL" id="KAF3330057.1"/>
    </source>
</evidence>
<dbReference type="PANTHER" id="PTHR47570">
    <property type="entry name" value="ZINC ION BINDING PROTEIN"/>
    <property type="match status" value="1"/>
</dbReference>
<comment type="caution">
    <text evidence="2">The sequence shown here is derived from an EMBL/GenBank/DDBJ whole genome shotgun (WGS) entry which is preliminary data.</text>
</comment>
<sequence>MVGLGPEVPSNLLGPVSGLGSRLRVNLVRGLYQEQITNLPTPHMVIALNCGLENYGSWSGAFRVVKSMNVPVFF</sequence>
<name>A0A833V9P8_9POAL</name>
<feature type="domain" description="Mitochondrial splicing suppressor 51-like C-terminal" evidence="1">
    <location>
        <begin position="22"/>
        <end position="74"/>
    </location>
</feature>
<evidence type="ECO:0000313" key="3">
    <source>
        <dbReference type="Proteomes" id="UP000623129"/>
    </source>
</evidence>
<dbReference type="OrthoDB" id="600479at2759"/>
<keyword evidence="3" id="KW-1185">Reference proteome</keyword>
<organism evidence="2 3">
    <name type="scientific">Carex littledalei</name>
    <dbReference type="NCBI Taxonomy" id="544730"/>
    <lineage>
        <taxon>Eukaryota</taxon>
        <taxon>Viridiplantae</taxon>
        <taxon>Streptophyta</taxon>
        <taxon>Embryophyta</taxon>
        <taxon>Tracheophyta</taxon>
        <taxon>Spermatophyta</taxon>
        <taxon>Magnoliopsida</taxon>
        <taxon>Liliopsida</taxon>
        <taxon>Poales</taxon>
        <taxon>Cyperaceae</taxon>
        <taxon>Cyperoideae</taxon>
        <taxon>Cariceae</taxon>
        <taxon>Carex</taxon>
        <taxon>Carex subgen. Euthyceras</taxon>
    </lineage>
</organism>
<evidence type="ECO:0000259" key="1">
    <source>
        <dbReference type="Pfam" id="PF20179"/>
    </source>
</evidence>
<dbReference type="EMBL" id="SWLB01000014">
    <property type="protein sequence ID" value="KAF3330057.1"/>
    <property type="molecule type" value="Genomic_DNA"/>
</dbReference>
<proteinExistence type="predicted"/>
<dbReference type="PANTHER" id="PTHR47570:SF2">
    <property type="entry name" value="MYND-TYPE DOMAIN-CONTAINING PROTEIN"/>
    <property type="match status" value="1"/>
</dbReference>
<dbReference type="AlphaFoldDB" id="A0A833V9P8"/>